<evidence type="ECO:0000256" key="6">
    <source>
        <dbReference type="ARBA" id="ARBA00022989"/>
    </source>
</evidence>
<dbReference type="CDD" id="cd12823">
    <property type="entry name" value="Mrs2_Mfm1p-like"/>
    <property type="match status" value="1"/>
</dbReference>
<dbReference type="Gene3D" id="1.20.58.340">
    <property type="entry name" value="Magnesium transport protein CorA, transmembrane region"/>
    <property type="match status" value="1"/>
</dbReference>
<feature type="compositionally biased region" description="Low complexity" evidence="11">
    <location>
        <begin position="451"/>
        <end position="460"/>
    </location>
</feature>
<dbReference type="Pfam" id="PF22099">
    <property type="entry name" value="MRS2-like"/>
    <property type="match status" value="1"/>
</dbReference>
<dbReference type="Proteomes" id="UP000076078">
    <property type="component" value="Unassembled WGS sequence"/>
</dbReference>
<evidence type="ECO:0000256" key="10">
    <source>
        <dbReference type="SAM" id="Coils"/>
    </source>
</evidence>
<evidence type="ECO:0000256" key="5">
    <source>
        <dbReference type="ARBA" id="ARBA00022946"/>
    </source>
</evidence>
<evidence type="ECO:0000256" key="1">
    <source>
        <dbReference type="ARBA" id="ARBA00004141"/>
    </source>
</evidence>
<keyword evidence="3 9" id="KW-0812">Transmembrane</keyword>
<feature type="coiled-coil region" evidence="10">
    <location>
        <begin position="288"/>
        <end position="326"/>
    </location>
</feature>
<dbReference type="GO" id="GO:0015095">
    <property type="term" value="F:magnesium ion transmembrane transporter activity"/>
    <property type="evidence" value="ECO:0007669"/>
    <property type="project" value="TreeGrafter"/>
</dbReference>
<dbReference type="InterPro" id="IPR039204">
    <property type="entry name" value="MRS2-like"/>
</dbReference>
<evidence type="ECO:0000313" key="13">
    <source>
        <dbReference type="Proteomes" id="UP000076078"/>
    </source>
</evidence>
<dbReference type="STRING" id="361077.A0A151Z343"/>
<feature type="transmembrane region" description="Helical" evidence="9">
    <location>
        <begin position="343"/>
        <end position="363"/>
    </location>
</feature>
<evidence type="ECO:0000256" key="3">
    <source>
        <dbReference type="ARBA" id="ARBA00022692"/>
    </source>
</evidence>
<dbReference type="GO" id="GO:0045016">
    <property type="term" value="P:mitochondrial magnesium ion transmembrane transport"/>
    <property type="evidence" value="ECO:0007669"/>
    <property type="project" value="TreeGrafter"/>
</dbReference>
<keyword evidence="2 9" id="KW-0813">Transport</keyword>
<keyword evidence="7 9" id="KW-0406">Ion transport</keyword>
<evidence type="ECO:0000256" key="2">
    <source>
        <dbReference type="ARBA" id="ARBA00022448"/>
    </source>
</evidence>
<protein>
    <recommendedName>
        <fullName evidence="9">Magnesium transporter</fullName>
    </recommendedName>
</protein>
<reference evidence="12 13" key="1">
    <citation type="submission" date="2015-12" db="EMBL/GenBank/DDBJ databases">
        <title>Dictyostelia acquired genes for synthesis and detection of signals that induce cell-type specialization by lateral gene transfer from prokaryotes.</title>
        <authorList>
            <person name="Gloeckner G."/>
            <person name="Schaap P."/>
        </authorList>
    </citation>
    <scope>NUCLEOTIDE SEQUENCE [LARGE SCALE GENOMIC DNA]</scope>
    <source>
        <strain evidence="12 13">TK</strain>
    </source>
</reference>
<dbReference type="FunCoup" id="A0A151Z343">
    <property type="interactions" value="148"/>
</dbReference>
<evidence type="ECO:0000256" key="11">
    <source>
        <dbReference type="SAM" id="MobiDB-lite"/>
    </source>
</evidence>
<comment type="subcellular location">
    <subcellularLocation>
        <location evidence="1">Membrane</location>
        <topology evidence="1">Multi-pass membrane protein</topology>
    </subcellularLocation>
    <subcellularLocation>
        <location evidence="9">Mitochondrion inner membrane</location>
        <topology evidence="9">Multi-pass membrane protein</topology>
    </subcellularLocation>
</comment>
<dbReference type="InParanoid" id="A0A151Z343"/>
<evidence type="ECO:0000313" key="12">
    <source>
        <dbReference type="EMBL" id="KYQ88383.1"/>
    </source>
</evidence>
<keyword evidence="10" id="KW-0175">Coiled coil</keyword>
<name>A0A151Z343_TIELA</name>
<keyword evidence="4 9" id="KW-0460">Magnesium</keyword>
<sequence>MNQSLLLFKKSNLIGSLKNLNNLKFNNVKQISKLVSTSCLKSGLITPIQSSLYSNRFYSTGSQEKLFDQENFQKASRNGNSGNQQPADHMKSYKVTLVDENGNPIDAKFHKIDLLSELKLQTRDLRTVDPSFTQQMPTILVRDKAILLSIGSIRAIIQHNRLILFETQNQSIQEQVLSDIRESLQYKYESMPLPFEFKVFEAILDFVCRKLETEYKRMQNLIEKELQLLNENPEHNLEELLLYHKKGLNQFETSIKEIIDATTNLLESDEDMALMYLSFRNATGGIRKKNLHDEIEILLETYNRQMEQMANNISQLKETLASTEEFVNFQLDTARNKMMRMNLILSLVTLSSGLGGVVAGIFGMNLFNGLEQHPFAFPIAVGSISVVGTITFLSLRYYCQVKSILPYTKKAGNRLKFGVGFRNDSFSNPLREIDSPTNPTQPLIPAPQTPIQPQQQQQQQQNIFKHNSNNLLAEQLRQQQQQLQQQQLQIQIQQHHIQHQQKLLQTNNITSESDLLDGIMAPSQKQETLFEHHQELVPPLTMKQTQRSPFEKKKYDSPTPNITQFWKYLHE</sequence>
<comment type="similarity">
    <text evidence="9">Belongs to the CorA metal ion transporter (MIT) (TC 1.A.35) family.</text>
</comment>
<keyword evidence="8 9" id="KW-0472">Membrane</keyword>
<keyword evidence="13" id="KW-1185">Reference proteome</keyword>
<dbReference type="Gene3D" id="2.40.128.330">
    <property type="match status" value="1"/>
</dbReference>
<dbReference type="PANTHER" id="PTHR13890">
    <property type="entry name" value="RNA SPLICING PROTEIN MRS2, MITOCHONDRIAL"/>
    <property type="match status" value="1"/>
</dbReference>
<dbReference type="EMBL" id="LODT01000051">
    <property type="protein sequence ID" value="KYQ88383.1"/>
    <property type="molecule type" value="Genomic_DNA"/>
</dbReference>
<keyword evidence="5" id="KW-0809">Transit peptide</keyword>
<feature type="region of interest" description="Disordered" evidence="11">
    <location>
        <begin position="428"/>
        <end position="460"/>
    </location>
</feature>
<organism evidence="12 13">
    <name type="scientific">Tieghemostelium lacteum</name>
    <name type="common">Slime mold</name>
    <name type="synonym">Dictyostelium lacteum</name>
    <dbReference type="NCBI Taxonomy" id="361077"/>
    <lineage>
        <taxon>Eukaryota</taxon>
        <taxon>Amoebozoa</taxon>
        <taxon>Evosea</taxon>
        <taxon>Eumycetozoa</taxon>
        <taxon>Dictyostelia</taxon>
        <taxon>Dictyosteliales</taxon>
        <taxon>Raperosteliaceae</taxon>
        <taxon>Tieghemostelium</taxon>
    </lineage>
</organism>
<keyword evidence="6 9" id="KW-1133">Transmembrane helix</keyword>
<keyword evidence="9" id="KW-0999">Mitochondrion inner membrane</keyword>
<dbReference type="AlphaFoldDB" id="A0A151Z343"/>
<keyword evidence="9" id="KW-0496">Mitochondrion</keyword>
<comment type="caution">
    <text evidence="12">The sequence shown here is derived from an EMBL/GenBank/DDBJ whole genome shotgun (WGS) entry which is preliminary data.</text>
</comment>
<evidence type="ECO:0000256" key="8">
    <source>
        <dbReference type="ARBA" id="ARBA00023136"/>
    </source>
</evidence>
<evidence type="ECO:0000256" key="9">
    <source>
        <dbReference type="RuleBase" id="RU366042"/>
    </source>
</evidence>
<gene>
    <name evidence="12" type="ORF">DLAC_11081</name>
</gene>
<dbReference type="OrthoDB" id="10251508at2759"/>
<accession>A0A151Z343</accession>
<dbReference type="PANTHER" id="PTHR13890:SF0">
    <property type="entry name" value="MAGNESIUM TRANSPORTER MRS2 HOMOLOG, MITOCHONDRIAL"/>
    <property type="match status" value="1"/>
</dbReference>
<feature type="coiled-coil region" evidence="10">
    <location>
        <begin position="466"/>
        <end position="496"/>
    </location>
</feature>
<feature type="transmembrane region" description="Helical" evidence="9">
    <location>
        <begin position="375"/>
        <end position="399"/>
    </location>
</feature>
<dbReference type="GO" id="GO:0005743">
    <property type="term" value="C:mitochondrial inner membrane"/>
    <property type="evidence" value="ECO:0007669"/>
    <property type="project" value="UniProtKB-SubCell"/>
</dbReference>
<evidence type="ECO:0000256" key="7">
    <source>
        <dbReference type="ARBA" id="ARBA00023065"/>
    </source>
</evidence>
<evidence type="ECO:0000256" key="4">
    <source>
        <dbReference type="ARBA" id="ARBA00022842"/>
    </source>
</evidence>
<proteinExistence type="inferred from homology"/>